<name>A0AAW2F9W8_9HYME</name>
<accession>A0AAW2F9W8</accession>
<reference evidence="2 3" key="1">
    <citation type="submission" date="2023-03" db="EMBL/GenBank/DDBJ databases">
        <title>High recombination rates correlate with genetic variation in Cardiocondyla obscurior ants.</title>
        <authorList>
            <person name="Errbii M."/>
        </authorList>
    </citation>
    <scope>NUCLEOTIDE SEQUENCE [LARGE SCALE GENOMIC DNA]</scope>
    <source>
        <strain evidence="2">Alpha-2009</strain>
        <tissue evidence="2">Whole body</tissue>
    </source>
</reference>
<keyword evidence="3" id="KW-1185">Reference proteome</keyword>
<gene>
    <name evidence="2" type="ORF">PUN28_013197</name>
</gene>
<organism evidence="2 3">
    <name type="scientific">Cardiocondyla obscurior</name>
    <dbReference type="NCBI Taxonomy" id="286306"/>
    <lineage>
        <taxon>Eukaryota</taxon>
        <taxon>Metazoa</taxon>
        <taxon>Ecdysozoa</taxon>
        <taxon>Arthropoda</taxon>
        <taxon>Hexapoda</taxon>
        <taxon>Insecta</taxon>
        <taxon>Pterygota</taxon>
        <taxon>Neoptera</taxon>
        <taxon>Endopterygota</taxon>
        <taxon>Hymenoptera</taxon>
        <taxon>Apocrita</taxon>
        <taxon>Aculeata</taxon>
        <taxon>Formicoidea</taxon>
        <taxon>Formicidae</taxon>
        <taxon>Myrmicinae</taxon>
        <taxon>Cardiocondyla</taxon>
    </lineage>
</organism>
<dbReference type="EMBL" id="JADYXP020000013">
    <property type="protein sequence ID" value="KAL0111835.1"/>
    <property type="molecule type" value="Genomic_DNA"/>
</dbReference>
<protein>
    <submittedName>
        <fullName evidence="2">Uncharacterized protein</fullName>
    </submittedName>
</protein>
<sequence length="78" mass="9094">MRVRGIRGKPPRAFFDSREPRARHGDCVQALRHLWSRRHLGHSEYFAIARVSGNRNTGGEKERNNESVTPPRDVIQFR</sequence>
<comment type="caution">
    <text evidence="2">The sequence shown here is derived from an EMBL/GenBank/DDBJ whole genome shotgun (WGS) entry which is preliminary data.</text>
</comment>
<dbReference type="AlphaFoldDB" id="A0AAW2F9W8"/>
<dbReference type="Proteomes" id="UP001430953">
    <property type="component" value="Unassembled WGS sequence"/>
</dbReference>
<evidence type="ECO:0000313" key="3">
    <source>
        <dbReference type="Proteomes" id="UP001430953"/>
    </source>
</evidence>
<feature type="region of interest" description="Disordered" evidence="1">
    <location>
        <begin position="53"/>
        <end position="78"/>
    </location>
</feature>
<evidence type="ECO:0000313" key="2">
    <source>
        <dbReference type="EMBL" id="KAL0111835.1"/>
    </source>
</evidence>
<proteinExistence type="predicted"/>
<evidence type="ECO:0000256" key="1">
    <source>
        <dbReference type="SAM" id="MobiDB-lite"/>
    </source>
</evidence>